<dbReference type="AlphaFoldDB" id="A0A517XNC6"/>
<proteinExistence type="predicted"/>
<sequence length="289" mass="31329">MLPAELVGQSDDDFRNVSRLRFRRLSLRAGRGLRGDRRRRHRLARHRERRDDPVPQLGPLEILGQIPPDAGAERDAVAGHQTVVHDPALEGQQDRLRQDRQVGADQVLERLRQGQDAVGDGLPLGREEHRVLRQFPEDVELARHEMPPGADDGEVVLRQPGRVLGGEGLDQADVGEEGVTDLEPDFRGHGGELFRGCRACRGSPGGAGSRRTSASGAAGRTVRHPGVRGAWRSPIRKRCDLGHVTFLISLVAFLGSKALGSNGPAIPASPRAARAWGHRGGGEPACWSG</sequence>
<accession>A0A517XNC6</accession>
<reference evidence="2 3" key="1">
    <citation type="submission" date="2019-02" db="EMBL/GenBank/DDBJ databases">
        <title>Deep-cultivation of Planctomycetes and their phenomic and genomic characterization uncovers novel biology.</title>
        <authorList>
            <person name="Wiegand S."/>
            <person name="Jogler M."/>
            <person name="Boedeker C."/>
            <person name="Pinto D."/>
            <person name="Vollmers J."/>
            <person name="Rivas-Marin E."/>
            <person name="Kohn T."/>
            <person name="Peeters S.H."/>
            <person name="Heuer A."/>
            <person name="Rast P."/>
            <person name="Oberbeckmann S."/>
            <person name="Bunk B."/>
            <person name="Jeske O."/>
            <person name="Meyerdierks A."/>
            <person name="Storesund J.E."/>
            <person name="Kallscheuer N."/>
            <person name="Luecker S."/>
            <person name="Lage O.M."/>
            <person name="Pohl T."/>
            <person name="Merkel B.J."/>
            <person name="Hornburger P."/>
            <person name="Mueller R.-W."/>
            <person name="Bruemmer F."/>
            <person name="Labrenz M."/>
            <person name="Spormann A.M."/>
            <person name="Op den Camp H."/>
            <person name="Overmann J."/>
            <person name="Amann R."/>
            <person name="Jetten M.S.M."/>
            <person name="Mascher T."/>
            <person name="Medema M.H."/>
            <person name="Devos D.P."/>
            <person name="Kaster A.-K."/>
            <person name="Ovreas L."/>
            <person name="Rohde M."/>
            <person name="Galperin M.Y."/>
            <person name="Jogler C."/>
        </authorList>
    </citation>
    <scope>NUCLEOTIDE SEQUENCE [LARGE SCALE GENOMIC DNA]</scope>
    <source>
        <strain evidence="2 3">ETA_A1</strain>
    </source>
</reference>
<organism evidence="2 3">
    <name type="scientific">Urbifossiella limnaea</name>
    <dbReference type="NCBI Taxonomy" id="2528023"/>
    <lineage>
        <taxon>Bacteria</taxon>
        <taxon>Pseudomonadati</taxon>
        <taxon>Planctomycetota</taxon>
        <taxon>Planctomycetia</taxon>
        <taxon>Gemmatales</taxon>
        <taxon>Gemmataceae</taxon>
        <taxon>Urbifossiella</taxon>
    </lineage>
</organism>
<dbReference type="EMBL" id="CP036273">
    <property type="protein sequence ID" value="QDU19010.1"/>
    <property type="molecule type" value="Genomic_DNA"/>
</dbReference>
<feature type="region of interest" description="Disordered" evidence="1">
    <location>
        <begin position="202"/>
        <end position="222"/>
    </location>
</feature>
<dbReference type="Proteomes" id="UP000319576">
    <property type="component" value="Chromosome"/>
</dbReference>
<feature type="compositionally biased region" description="Basic residues" evidence="1">
    <location>
        <begin position="36"/>
        <end position="48"/>
    </location>
</feature>
<evidence type="ECO:0000256" key="1">
    <source>
        <dbReference type="SAM" id="MobiDB-lite"/>
    </source>
</evidence>
<evidence type="ECO:0000313" key="3">
    <source>
        <dbReference type="Proteomes" id="UP000319576"/>
    </source>
</evidence>
<name>A0A517XNC6_9BACT</name>
<keyword evidence="3" id="KW-1185">Reference proteome</keyword>
<protein>
    <submittedName>
        <fullName evidence="2">Uncharacterized protein</fullName>
    </submittedName>
</protein>
<feature type="compositionally biased region" description="Low complexity" evidence="1">
    <location>
        <begin position="209"/>
        <end position="220"/>
    </location>
</feature>
<feature type="region of interest" description="Disordered" evidence="1">
    <location>
        <begin position="33"/>
        <end position="60"/>
    </location>
</feature>
<gene>
    <name evidence="2" type="ORF">ETAA1_09120</name>
</gene>
<evidence type="ECO:0000313" key="2">
    <source>
        <dbReference type="EMBL" id="QDU19010.1"/>
    </source>
</evidence>
<dbReference type="KEGG" id="uli:ETAA1_09120"/>